<feature type="binding site" evidence="7">
    <location>
        <position position="272"/>
    </location>
    <ligand>
        <name>Zn(2+)</name>
        <dbReference type="ChEBI" id="CHEBI:29105"/>
        <label>2</label>
    </ligand>
</feature>
<evidence type="ECO:0000313" key="9">
    <source>
        <dbReference type="EMBL" id="PIS05063.1"/>
    </source>
</evidence>
<feature type="binding site" evidence="7">
    <location>
        <position position="76"/>
    </location>
    <ligand>
        <name>Zn(2+)</name>
        <dbReference type="ChEBI" id="CHEBI:29105"/>
        <label>1</label>
    </ligand>
</feature>
<keyword evidence="2 7" id="KW-0479">Metal-binding</keyword>
<dbReference type="GO" id="GO:0003906">
    <property type="term" value="F:DNA-(apurinic or apyrimidinic site) endonuclease activity"/>
    <property type="evidence" value="ECO:0007669"/>
    <property type="project" value="TreeGrafter"/>
</dbReference>
<evidence type="ECO:0000256" key="7">
    <source>
        <dbReference type="HAMAP-Rule" id="MF_00152"/>
    </source>
</evidence>
<dbReference type="Gene3D" id="3.20.20.150">
    <property type="entry name" value="Divalent-metal-dependent TIM barrel enzymes"/>
    <property type="match status" value="1"/>
</dbReference>
<dbReference type="HAMAP" id="MF_00152">
    <property type="entry name" value="Nfo"/>
    <property type="match status" value="1"/>
</dbReference>
<dbReference type="EC" id="3.1.21.2" evidence="7"/>
<reference evidence="10" key="1">
    <citation type="submission" date="2017-09" db="EMBL/GenBank/DDBJ databases">
        <title>Depth-based differentiation of microbial function through sediment-hosted aquifers and enrichment of novel symbionts in the deep terrestrial subsurface.</title>
        <authorList>
            <person name="Probst A.J."/>
            <person name="Ladd B."/>
            <person name="Jarett J.K."/>
            <person name="Geller-Mcgrath D.E."/>
            <person name="Sieber C.M.K."/>
            <person name="Emerson J.B."/>
            <person name="Anantharaman K."/>
            <person name="Thomas B.C."/>
            <person name="Malmstrom R."/>
            <person name="Stieglmeier M."/>
            <person name="Klingl A."/>
            <person name="Woyke T."/>
            <person name="Ryan C.M."/>
            <person name="Banfield J.F."/>
        </authorList>
    </citation>
    <scope>NUCLEOTIDE SEQUENCE [LARGE SCALE GENOMIC DNA]</scope>
</reference>
<evidence type="ECO:0000313" key="10">
    <source>
        <dbReference type="Proteomes" id="UP000230935"/>
    </source>
</evidence>
<gene>
    <name evidence="7" type="primary">nfo</name>
    <name evidence="9" type="ORF">COT81_03135</name>
</gene>
<dbReference type="InterPro" id="IPR001719">
    <property type="entry name" value="AP_endonuc_2"/>
</dbReference>
<comment type="similarity">
    <text evidence="1 7">Belongs to the AP endonuclease 2 family.</text>
</comment>
<dbReference type="GO" id="GO:0008081">
    <property type="term" value="F:phosphoric diester hydrolase activity"/>
    <property type="evidence" value="ECO:0007669"/>
    <property type="project" value="TreeGrafter"/>
</dbReference>
<proteinExistence type="inferred from homology"/>
<comment type="catalytic activity">
    <reaction evidence="7">
        <text>Endonucleolytic cleavage to 5'-phosphooligonucleotide end-products.</text>
        <dbReference type="EC" id="3.1.21.2"/>
    </reaction>
</comment>
<dbReference type="SMART" id="SM00518">
    <property type="entry name" value="AP2Ec"/>
    <property type="match status" value="1"/>
</dbReference>
<evidence type="ECO:0000259" key="8">
    <source>
        <dbReference type="Pfam" id="PF01261"/>
    </source>
</evidence>
<feature type="binding site" evidence="7">
    <location>
        <position position="116"/>
    </location>
    <ligand>
        <name>Zn(2+)</name>
        <dbReference type="ChEBI" id="CHEBI:29105"/>
        <label>1</label>
    </ligand>
</feature>
<dbReference type="AlphaFoldDB" id="A0A2H0W129"/>
<keyword evidence="7" id="KW-0540">Nuclease</keyword>
<evidence type="ECO:0000256" key="3">
    <source>
        <dbReference type="ARBA" id="ARBA00022763"/>
    </source>
</evidence>
<dbReference type="GO" id="GO:0006284">
    <property type="term" value="P:base-excision repair"/>
    <property type="evidence" value="ECO:0007669"/>
    <property type="project" value="TreeGrafter"/>
</dbReference>
<feature type="domain" description="Xylose isomerase-like TIM barrel" evidence="8">
    <location>
        <begin position="28"/>
        <end position="281"/>
    </location>
</feature>
<feature type="binding site" evidence="7">
    <location>
        <position position="227"/>
    </location>
    <ligand>
        <name>Zn(2+)</name>
        <dbReference type="ChEBI" id="CHEBI:29105"/>
        <label>2</label>
    </ligand>
</feature>
<dbReference type="CDD" id="cd00019">
    <property type="entry name" value="AP2Ec"/>
    <property type="match status" value="1"/>
</dbReference>
<dbReference type="NCBIfam" id="TIGR00587">
    <property type="entry name" value="nfo"/>
    <property type="match status" value="1"/>
</dbReference>
<dbReference type="Proteomes" id="UP000230935">
    <property type="component" value="Unassembled WGS sequence"/>
</dbReference>
<feature type="binding site" evidence="7">
    <location>
        <position position="152"/>
    </location>
    <ligand>
        <name>Zn(2+)</name>
        <dbReference type="ChEBI" id="CHEBI:29105"/>
        <label>1</label>
    </ligand>
</feature>
<dbReference type="InterPro" id="IPR036237">
    <property type="entry name" value="Xyl_isomerase-like_sf"/>
</dbReference>
<evidence type="ECO:0000256" key="1">
    <source>
        <dbReference type="ARBA" id="ARBA00005340"/>
    </source>
</evidence>
<keyword evidence="7" id="KW-0255">Endonuclease</keyword>
<feature type="binding site" evidence="7">
    <location>
        <position position="193"/>
    </location>
    <ligand>
        <name>Zn(2+)</name>
        <dbReference type="ChEBI" id="CHEBI:29105"/>
        <label>3</label>
    </ligand>
</feature>
<dbReference type="EMBL" id="PEZZ01000023">
    <property type="protein sequence ID" value="PIS05063.1"/>
    <property type="molecule type" value="Genomic_DNA"/>
</dbReference>
<dbReference type="GO" id="GO:0003677">
    <property type="term" value="F:DNA binding"/>
    <property type="evidence" value="ECO:0007669"/>
    <property type="project" value="InterPro"/>
</dbReference>
<organism evidence="9 10">
    <name type="scientific">Candidatus Buchananbacteria bacterium CG10_big_fil_rev_8_21_14_0_10_42_9</name>
    <dbReference type="NCBI Taxonomy" id="1974526"/>
    <lineage>
        <taxon>Bacteria</taxon>
        <taxon>Candidatus Buchananiibacteriota</taxon>
    </lineage>
</organism>
<keyword evidence="3 7" id="KW-0227">DNA damage</keyword>
<evidence type="ECO:0000256" key="5">
    <source>
        <dbReference type="ARBA" id="ARBA00022833"/>
    </source>
</evidence>
<sequence>MAFFLCYNIDMLFGTHVSAAGDMAEAPARAAEVGAECFQFFSRPPQGGTGKPVTDELAKRFIANCKKYKQAEWYVHAPYYINFASANNRISYGSISIIREELERASLLKTKYLMAHLGSAKDLGQKKAMTQTVDGLAKMLKGYKGYTQFLIEISAGAGSVIGDTFEEVAEIIERVEKKLRKPKLIGVCFDTAHAFASGYDLRTKTSVNATFKEFDKVIGLNRLKMSHCNDSKAELGERKDRHENLGKGFIGLEGFKAIVKHPKLQKINLILETPKKNPIDDPKNLKILKQMRGK</sequence>
<evidence type="ECO:0000256" key="6">
    <source>
        <dbReference type="ARBA" id="ARBA00023204"/>
    </source>
</evidence>
<evidence type="ECO:0000256" key="4">
    <source>
        <dbReference type="ARBA" id="ARBA00022801"/>
    </source>
</evidence>
<feature type="binding site" evidence="7">
    <location>
        <position position="240"/>
    </location>
    <ligand>
        <name>Zn(2+)</name>
        <dbReference type="ChEBI" id="CHEBI:29105"/>
        <label>3</label>
    </ligand>
</feature>
<accession>A0A2H0W129</accession>
<comment type="function">
    <text evidence="7">Endonuclease IV plays a role in DNA repair. It cleaves phosphodiester bonds at apurinic or apyrimidinic (AP) sites, generating a 3'-hydroxyl group and a 5'-terminal sugar phosphate.</text>
</comment>
<dbReference type="GO" id="GO:0008270">
    <property type="term" value="F:zinc ion binding"/>
    <property type="evidence" value="ECO:0007669"/>
    <property type="project" value="UniProtKB-UniRule"/>
</dbReference>
<name>A0A2H0W129_9BACT</name>
<dbReference type="PANTHER" id="PTHR21445:SF0">
    <property type="entry name" value="APURINIC-APYRIMIDINIC ENDONUCLEASE"/>
    <property type="match status" value="1"/>
</dbReference>
<protein>
    <recommendedName>
        <fullName evidence="7">Probable endonuclease 4</fullName>
        <ecNumber evidence="7">3.1.21.2</ecNumber>
    </recommendedName>
    <alternativeName>
        <fullName evidence="7">Endodeoxyribonuclease IV</fullName>
    </alternativeName>
    <alternativeName>
        <fullName evidence="7">Endonuclease IV</fullName>
    </alternativeName>
</protein>
<evidence type="ECO:0000256" key="2">
    <source>
        <dbReference type="ARBA" id="ARBA00022723"/>
    </source>
</evidence>
<dbReference type="FunFam" id="3.20.20.150:FF:000001">
    <property type="entry name" value="Probable endonuclease 4"/>
    <property type="match status" value="1"/>
</dbReference>
<keyword evidence="4 7" id="KW-0378">Hydrolase</keyword>
<keyword evidence="5 7" id="KW-0862">Zinc</keyword>
<dbReference type="PROSITE" id="PS51432">
    <property type="entry name" value="AP_NUCLEASE_F2_4"/>
    <property type="match status" value="1"/>
</dbReference>
<feature type="binding site" evidence="7">
    <location>
        <position position="242"/>
    </location>
    <ligand>
        <name>Zn(2+)</name>
        <dbReference type="ChEBI" id="CHEBI:29105"/>
        <label>3</label>
    </ligand>
</feature>
<comment type="caution">
    <text evidence="9">The sequence shown here is derived from an EMBL/GenBank/DDBJ whole genome shotgun (WGS) entry which is preliminary data.</text>
</comment>
<dbReference type="InterPro" id="IPR013022">
    <property type="entry name" value="Xyl_isomerase-like_TIM-brl"/>
</dbReference>
<dbReference type="GO" id="GO:0008833">
    <property type="term" value="F:deoxyribonuclease IV (phage-T4-induced) activity"/>
    <property type="evidence" value="ECO:0007669"/>
    <property type="project" value="UniProtKB-UniRule"/>
</dbReference>
<comment type="cofactor">
    <cofactor evidence="7">
        <name>Zn(2+)</name>
        <dbReference type="ChEBI" id="CHEBI:29105"/>
    </cofactor>
    <text evidence="7">Binds 3 Zn(2+) ions.</text>
</comment>
<feature type="binding site" evidence="7">
    <location>
        <position position="190"/>
    </location>
    <ligand>
        <name>Zn(2+)</name>
        <dbReference type="ChEBI" id="CHEBI:29105"/>
        <label>2</label>
    </ligand>
</feature>
<feature type="binding site" evidence="7">
    <location>
        <position position="152"/>
    </location>
    <ligand>
        <name>Zn(2+)</name>
        <dbReference type="ChEBI" id="CHEBI:29105"/>
        <label>2</label>
    </ligand>
</feature>
<dbReference type="SUPFAM" id="SSF51658">
    <property type="entry name" value="Xylose isomerase-like"/>
    <property type="match status" value="1"/>
</dbReference>
<keyword evidence="6 7" id="KW-0234">DNA repair</keyword>
<dbReference type="Pfam" id="PF01261">
    <property type="entry name" value="AP_endonuc_2"/>
    <property type="match status" value="1"/>
</dbReference>
<dbReference type="PANTHER" id="PTHR21445">
    <property type="entry name" value="ENDONUCLEASE IV ENDODEOXYRIBONUCLEASE IV"/>
    <property type="match status" value="1"/>
</dbReference>